<name>A0ACC1SKM7_9HYPO</name>
<dbReference type="EMBL" id="JANRMS010000340">
    <property type="protein sequence ID" value="KAJ3541646.1"/>
    <property type="molecule type" value="Genomic_DNA"/>
</dbReference>
<proteinExistence type="predicted"/>
<comment type="caution">
    <text evidence="1">The sequence shown here is derived from an EMBL/GenBank/DDBJ whole genome shotgun (WGS) entry which is preliminary data.</text>
</comment>
<keyword evidence="2" id="KW-1185">Reference proteome</keyword>
<protein>
    <submittedName>
        <fullName evidence="1">Uncharacterized protein</fullName>
    </submittedName>
</protein>
<accession>A0ACC1SKM7</accession>
<evidence type="ECO:0000313" key="2">
    <source>
        <dbReference type="Proteomes" id="UP001148629"/>
    </source>
</evidence>
<evidence type="ECO:0000313" key="1">
    <source>
        <dbReference type="EMBL" id="KAJ3541646.1"/>
    </source>
</evidence>
<organism evidence="1 2">
    <name type="scientific">Fusarium decemcellulare</name>
    <dbReference type="NCBI Taxonomy" id="57161"/>
    <lineage>
        <taxon>Eukaryota</taxon>
        <taxon>Fungi</taxon>
        <taxon>Dikarya</taxon>
        <taxon>Ascomycota</taxon>
        <taxon>Pezizomycotina</taxon>
        <taxon>Sordariomycetes</taxon>
        <taxon>Hypocreomycetidae</taxon>
        <taxon>Hypocreales</taxon>
        <taxon>Nectriaceae</taxon>
        <taxon>Fusarium</taxon>
        <taxon>Fusarium decemcellulare species complex</taxon>
    </lineage>
</organism>
<reference evidence="1" key="1">
    <citation type="submission" date="2022-08" db="EMBL/GenBank/DDBJ databases">
        <title>Genome Sequence of Fusarium decemcellulare.</title>
        <authorList>
            <person name="Buettner E."/>
        </authorList>
    </citation>
    <scope>NUCLEOTIDE SEQUENCE</scope>
    <source>
        <strain evidence="1">Babe19</strain>
    </source>
</reference>
<gene>
    <name evidence="1" type="ORF">NM208_g4513</name>
</gene>
<dbReference type="Proteomes" id="UP001148629">
    <property type="component" value="Unassembled WGS sequence"/>
</dbReference>
<sequence>MAADSTSYPRSSGDVEAAREEKGAVGEEHHVKSNADILKESWSKKALIIAFTGLFATTFITSFLKYATKVYDAYATSEFQRHSALTTANVVGTIIGLVTYPIMAKFSNVFGRAEGLTFSILFLVLSQIMYAACQNIATYIAGGIFEAIGDTGYVIMQQVFIADSTSLINRGLWTSLPESVASIPTLYLGSIVADSVLKHSTWRWGYGMWAVILPFCATPLIATLYILQRRARKNGYRREGAWDAADKSEPLSKRIINLVWVDLDIMGALLLVVGLGLALIPLSLTGAKRSDRWDDGGYIAMLVIGVVVVAVFFVWDAKFAKVPFMPFRMIKERTVIAACVLSMLDFFHYSCFTIFFPSYLQVAGGFSPGHSTRIEYESPDLVFLQVNADDSLSNALRVAFQIASVLVGVLMKYTKRTQIYVYIGVPLVVLGQGLQIYFVNMNGDSANEASFITAKTLVGVGRAFYQTAAQVSIQALVAKDDVPVVTGVYYAAMNFGGAVGTSVSGAIWNNMLPKKLTKYLPEAAKPNAMKIYKSIVVAQKFAKGTPVRAAIDKSSLRQRRSRGAAQPPTSVASERSSLARFNSEPGLSSNSEAISATAGVQLDDPPRQPSPDEVSGVANDRPLDTIVGGSGDMRYFGPPSGISLASVGTPREPEQQPSKASSGEESWSTWTHPSVQGVFDKKTIKPLPLWTEAFSLVSDFFDYDHYAFPCFHPPAFMALLGQQYSGTRSHSPAWWVSLNAVLAIAQRRRAERDQVIDDSSWGYAANALGATLDVLMRSTQLLSVQALLITAWFFIGTPNPQPQLHVGWQRSTPSPFYRSPQKQLRLVLVPHGSRYEDKGLLDCSKPGPRDVPSVDVQLPADAPDDSELITTTDGSTLNLFAAQAQLAIIHGYIFRKLHSSKPSTADIATSVTALNGLLQDWRTTFAPSLLLGQPLEREEHHGLMRLYFSYCNAVIVTNRAHSFRYWVSVNLGTTLDPPKDIKASINRCISAARFIVAFIRILDHKWRSFYWDVVAIAASAAIILSINILRDPGSYSTKDDIQAVYEILGLFSTLGDGYADTYLTQLRAACERLYQKAQLASQLLEKQRTPSLQQGDLSGQSTLADNSFRDERESASSFAVSHGRPQSSVFDEGAHECFFNGQDRADSGQYDVNANADADNEWTVPYSSLNMWSMDMLLGTDFGSIG</sequence>